<evidence type="ECO:0000313" key="2">
    <source>
        <dbReference type="Proteomes" id="UP000184514"/>
    </source>
</evidence>
<dbReference type="AlphaFoldDB" id="A0A1L9NXX0"/>
<reference evidence="1 2" key="1">
    <citation type="submission" date="2016-10" db="EMBL/GenBank/DDBJ databases">
        <title>Genome sequence of Planktotalea frisia SH6-1.</title>
        <authorList>
            <person name="Poehlein A."/>
            <person name="Bakenhus I."/>
            <person name="Voget S."/>
            <person name="Brinkhoff T."/>
            <person name="Simon M."/>
        </authorList>
    </citation>
    <scope>NUCLEOTIDE SEQUENCE [LARGE SCALE GENOMIC DNA]</scope>
    <source>
        <strain evidence="1 2">SH6-1</strain>
    </source>
</reference>
<dbReference type="RefSeq" id="WP_072630251.1">
    <property type="nucleotide sequence ID" value="NZ_MLCB01000120.1"/>
</dbReference>
<evidence type="ECO:0008006" key="3">
    <source>
        <dbReference type="Google" id="ProtNLM"/>
    </source>
</evidence>
<proteinExistence type="predicted"/>
<sequence length="301" mass="33712">MTQTVLVLGPTGRFGRNAATAFENAGWQVRRFDRKIDTLETAARGVDVIVQAWNPPYQHWQAQVLAMQPAVHRAALVNDATVIIPGNVYVFGENTPAPWSPTSPHHATNLLGQIRIKMEQSYRDAGVRTIILRAGDYLDTEASGNWFDRIMAPSLRKGALTFPGTAGIPRAWAFLPDLAHAAVLLAEQRDTLDRFADICFEGYTLTAEQMAASIAQARNHDVRIKEMAWWPLRFAWPFMPEMKHIFEMRYIWNTPHSLDGSKFKALVPDFEPTPMVDAFRQATDFVVLPKGAKPQLTTAAV</sequence>
<dbReference type="STRING" id="696762.PFRI_16650"/>
<gene>
    <name evidence="1" type="ORF">PFRI_16650</name>
</gene>
<keyword evidence="2" id="KW-1185">Reference proteome</keyword>
<accession>A0A1L9NXX0</accession>
<dbReference type="InterPro" id="IPR036291">
    <property type="entry name" value="NAD(P)-bd_dom_sf"/>
</dbReference>
<dbReference type="Proteomes" id="UP000184514">
    <property type="component" value="Unassembled WGS sequence"/>
</dbReference>
<dbReference type="OrthoDB" id="7170465at2"/>
<name>A0A1L9NXX0_9RHOB</name>
<comment type="caution">
    <text evidence="1">The sequence shown here is derived from an EMBL/GenBank/DDBJ whole genome shotgun (WGS) entry which is preliminary data.</text>
</comment>
<organism evidence="1 2">
    <name type="scientific">Planktotalea frisia</name>
    <dbReference type="NCBI Taxonomy" id="696762"/>
    <lineage>
        <taxon>Bacteria</taxon>
        <taxon>Pseudomonadati</taxon>
        <taxon>Pseudomonadota</taxon>
        <taxon>Alphaproteobacteria</taxon>
        <taxon>Rhodobacterales</taxon>
        <taxon>Paracoccaceae</taxon>
        <taxon>Planktotalea</taxon>
    </lineage>
</organism>
<dbReference type="SUPFAM" id="SSF51735">
    <property type="entry name" value="NAD(P)-binding Rossmann-fold domains"/>
    <property type="match status" value="1"/>
</dbReference>
<protein>
    <recommendedName>
        <fullName evidence="3">RmlD substrate binding domain protein</fullName>
    </recommendedName>
</protein>
<dbReference type="EMBL" id="MLCB01000120">
    <property type="protein sequence ID" value="OJI94135.1"/>
    <property type="molecule type" value="Genomic_DNA"/>
</dbReference>
<dbReference type="Gene3D" id="3.40.50.720">
    <property type="entry name" value="NAD(P)-binding Rossmann-like Domain"/>
    <property type="match status" value="1"/>
</dbReference>
<evidence type="ECO:0000313" key="1">
    <source>
        <dbReference type="EMBL" id="OJI94135.1"/>
    </source>
</evidence>